<dbReference type="GeneID" id="5019410"/>
<dbReference type="AlphaFoldDB" id="A0C611"/>
<dbReference type="Proteomes" id="UP000000600">
    <property type="component" value="Unassembled WGS sequence"/>
</dbReference>
<gene>
    <name evidence="1" type="ORF">GSPATT00035357001</name>
</gene>
<evidence type="ECO:0000313" key="2">
    <source>
        <dbReference type="Proteomes" id="UP000000600"/>
    </source>
</evidence>
<organism evidence="1 2">
    <name type="scientific">Paramecium tetraurelia</name>
    <dbReference type="NCBI Taxonomy" id="5888"/>
    <lineage>
        <taxon>Eukaryota</taxon>
        <taxon>Sar</taxon>
        <taxon>Alveolata</taxon>
        <taxon>Ciliophora</taxon>
        <taxon>Intramacronucleata</taxon>
        <taxon>Oligohymenophorea</taxon>
        <taxon>Peniculida</taxon>
        <taxon>Parameciidae</taxon>
        <taxon>Paramecium</taxon>
    </lineage>
</organism>
<proteinExistence type="predicted"/>
<keyword evidence="2" id="KW-1185">Reference proteome</keyword>
<evidence type="ECO:0000313" key="1">
    <source>
        <dbReference type="EMBL" id="CAK66228.1"/>
    </source>
</evidence>
<sequence length="147" mass="18017">MKQQYIVRTGYIRITDPEILKEFFELNLENMKKKYSKYSKIHQLNIPKDNHCIIEFIKQEFFVPLCNDFVPSKRILLFNIEITYRKHKLVQELQIAYVMLYQTKVFSQTKILGYRKDIERMTKIKMQILKLQSFSKTYEYKHLFSWS</sequence>
<reference evidence="1 2" key="1">
    <citation type="journal article" date="2006" name="Nature">
        <title>Global trends of whole-genome duplications revealed by the ciliate Paramecium tetraurelia.</title>
        <authorList>
            <consortium name="Genoscope"/>
            <person name="Aury J.-M."/>
            <person name="Jaillon O."/>
            <person name="Duret L."/>
            <person name="Noel B."/>
            <person name="Jubin C."/>
            <person name="Porcel B.M."/>
            <person name="Segurens B."/>
            <person name="Daubin V."/>
            <person name="Anthouard V."/>
            <person name="Aiach N."/>
            <person name="Arnaiz O."/>
            <person name="Billaut A."/>
            <person name="Beisson J."/>
            <person name="Blanc I."/>
            <person name="Bouhouche K."/>
            <person name="Camara F."/>
            <person name="Duharcourt S."/>
            <person name="Guigo R."/>
            <person name="Gogendeau D."/>
            <person name="Katinka M."/>
            <person name="Keller A.-M."/>
            <person name="Kissmehl R."/>
            <person name="Klotz C."/>
            <person name="Koll F."/>
            <person name="Le Moue A."/>
            <person name="Lepere C."/>
            <person name="Malinsky S."/>
            <person name="Nowacki M."/>
            <person name="Nowak J.K."/>
            <person name="Plattner H."/>
            <person name="Poulain J."/>
            <person name="Ruiz F."/>
            <person name="Serrano V."/>
            <person name="Zagulski M."/>
            <person name="Dessen P."/>
            <person name="Betermier M."/>
            <person name="Weissenbach J."/>
            <person name="Scarpelli C."/>
            <person name="Schachter V."/>
            <person name="Sperling L."/>
            <person name="Meyer E."/>
            <person name="Cohen J."/>
            <person name="Wincker P."/>
        </authorList>
    </citation>
    <scope>NUCLEOTIDE SEQUENCE [LARGE SCALE GENOMIC DNA]</scope>
    <source>
        <strain evidence="1 2">Stock d4-2</strain>
    </source>
</reference>
<dbReference type="RefSeq" id="XP_001433625.1">
    <property type="nucleotide sequence ID" value="XM_001433588.1"/>
</dbReference>
<name>A0C611_PARTE</name>
<dbReference type="InParanoid" id="A0C611"/>
<dbReference type="KEGG" id="ptm:GSPATT00035357001"/>
<accession>A0C611</accession>
<dbReference type="EMBL" id="CT868043">
    <property type="protein sequence ID" value="CAK66228.1"/>
    <property type="molecule type" value="Genomic_DNA"/>
</dbReference>
<protein>
    <submittedName>
        <fullName evidence="1">Uncharacterized protein</fullName>
    </submittedName>
</protein>
<dbReference type="HOGENOM" id="CLU_1771661_0_0_1"/>